<reference evidence="1" key="1">
    <citation type="submission" date="2022-08" db="EMBL/GenBank/DDBJ databases">
        <title>Genome Sequence of Fusarium decemcellulare.</title>
        <authorList>
            <person name="Buettner E."/>
        </authorList>
    </citation>
    <scope>NUCLEOTIDE SEQUENCE</scope>
    <source>
        <strain evidence="1">Babe19</strain>
    </source>
</reference>
<sequence>MKDQDQVNVVQEEHGEKKGHDSAQVTSAFAGLTRAECVKKFWRLYITGLGVSLAGMYAGYANSVIGSIIANEGFIKYFATVKDPDTGEPALDSQHISLWAACYFITSILIQTIAPVTADKYGRKFNMWGVTLFLTLSIIIQVVAPNWWVLLIARLVAGCAGGMLSTSVMVYMSEVAMPQFRGALLGSFSLAFALGQVFLAVALKVLEETKPMAFRNIFYSEFVNTPSSSSFVAYKSAWYASKGRHDEGKKALRKLIGDVKDYDIEHEYSVFKFEFEESQSLAKKGVEDSDWKVLFTSKTNMKRAVISTLPFTFQNIVGVPLMFGYTTYFFQLAGVDDPFLGNIVKQMVLVVGIIISFYTVDKVGRRTLVIWGGAAMATICFIVGGLGFMTQTSASGMALVALCSLWAFVYANSLAPIGWISLVEISSPSLRAKTTSIAVTIQYLTGILFNYCVPLMLSNQYAGWGQKIGLFFGGITLLYLIPCVILFPETKGRTYHELDELFERRVPAWRFASTKTSHQSEVEAQVASHGR</sequence>
<comment type="caution">
    <text evidence="1">The sequence shown here is derived from an EMBL/GenBank/DDBJ whole genome shotgun (WGS) entry which is preliminary data.</text>
</comment>
<organism evidence="1 2">
    <name type="scientific">Fusarium decemcellulare</name>
    <dbReference type="NCBI Taxonomy" id="57161"/>
    <lineage>
        <taxon>Eukaryota</taxon>
        <taxon>Fungi</taxon>
        <taxon>Dikarya</taxon>
        <taxon>Ascomycota</taxon>
        <taxon>Pezizomycotina</taxon>
        <taxon>Sordariomycetes</taxon>
        <taxon>Hypocreomycetidae</taxon>
        <taxon>Hypocreales</taxon>
        <taxon>Nectriaceae</taxon>
        <taxon>Fusarium</taxon>
        <taxon>Fusarium decemcellulare species complex</taxon>
    </lineage>
</organism>
<proteinExistence type="predicted"/>
<protein>
    <submittedName>
        <fullName evidence="1">Uncharacterized protein</fullName>
    </submittedName>
</protein>
<keyword evidence="2" id="KW-1185">Reference proteome</keyword>
<dbReference type="Proteomes" id="UP001148629">
    <property type="component" value="Unassembled WGS sequence"/>
</dbReference>
<gene>
    <name evidence="1" type="ORF">NM208_g2222</name>
</gene>
<dbReference type="EMBL" id="JANRMS010000129">
    <property type="protein sequence ID" value="KAJ3546009.1"/>
    <property type="molecule type" value="Genomic_DNA"/>
</dbReference>
<accession>A0ACC1STC9</accession>
<name>A0ACC1STC9_9HYPO</name>
<evidence type="ECO:0000313" key="1">
    <source>
        <dbReference type="EMBL" id="KAJ3546009.1"/>
    </source>
</evidence>
<evidence type="ECO:0000313" key="2">
    <source>
        <dbReference type="Proteomes" id="UP001148629"/>
    </source>
</evidence>